<sequence length="76" mass="9374">MTRNRIMLRILNVKNEEKRDLKNFNEYKFKSIKDEGNLSQEKENGHKRQRGIVLVNDHKIKQWNRQRILVDYYNPM</sequence>
<comment type="caution">
    <text evidence="1">The sequence shown here is derived from an EMBL/GenBank/DDBJ whole genome shotgun (WGS) entry which is preliminary data.</text>
</comment>
<name>A0ABQ8Z2R3_9EUKA</name>
<organism evidence="1 2">
    <name type="scientific">Anaeramoeba flamelloides</name>
    <dbReference type="NCBI Taxonomy" id="1746091"/>
    <lineage>
        <taxon>Eukaryota</taxon>
        <taxon>Metamonada</taxon>
        <taxon>Anaeramoebidae</taxon>
        <taxon>Anaeramoeba</taxon>
    </lineage>
</organism>
<accession>A0ABQ8Z2R3</accession>
<protein>
    <submittedName>
        <fullName evidence="1">Uncharacterized protein</fullName>
    </submittedName>
</protein>
<gene>
    <name evidence="1" type="ORF">M0813_15825</name>
</gene>
<proteinExistence type="predicted"/>
<keyword evidence="2" id="KW-1185">Reference proteome</keyword>
<evidence type="ECO:0000313" key="1">
    <source>
        <dbReference type="EMBL" id="KAJ6251005.1"/>
    </source>
</evidence>
<dbReference type="Proteomes" id="UP001150062">
    <property type="component" value="Unassembled WGS sequence"/>
</dbReference>
<reference evidence="1" key="1">
    <citation type="submission" date="2022-08" db="EMBL/GenBank/DDBJ databases">
        <title>Novel sulfate-reducing endosymbionts in the free-living metamonad Anaeramoeba.</title>
        <authorList>
            <person name="Jerlstrom-Hultqvist J."/>
            <person name="Cepicka I."/>
            <person name="Gallot-Lavallee L."/>
            <person name="Salas-Leiva D."/>
            <person name="Curtis B.A."/>
            <person name="Zahonova K."/>
            <person name="Pipaliya S."/>
            <person name="Dacks J."/>
            <person name="Roger A.J."/>
        </authorList>
    </citation>
    <scope>NUCLEOTIDE SEQUENCE</scope>
    <source>
        <strain evidence="1">Schooner1</strain>
    </source>
</reference>
<dbReference type="EMBL" id="JAOAOG010000073">
    <property type="protein sequence ID" value="KAJ6251005.1"/>
    <property type="molecule type" value="Genomic_DNA"/>
</dbReference>
<evidence type="ECO:0000313" key="2">
    <source>
        <dbReference type="Proteomes" id="UP001150062"/>
    </source>
</evidence>